<comment type="caution">
    <text evidence="3">The sequence shown here is derived from an EMBL/GenBank/DDBJ whole genome shotgun (WGS) entry which is preliminary data.</text>
</comment>
<dbReference type="Proteomes" id="UP000231019">
    <property type="component" value="Unassembled WGS sequence"/>
</dbReference>
<proteinExistence type="predicted"/>
<dbReference type="PANTHER" id="PTHR43739:SF5">
    <property type="entry name" value="EXO-ALPHA-SIALIDASE"/>
    <property type="match status" value="1"/>
</dbReference>
<dbReference type="InterPro" id="IPR015943">
    <property type="entry name" value="WD40/YVTN_repeat-like_dom_sf"/>
</dbReference>
<feature type="domain" description="Sortilin N-terminal" evidence="2">
    <location>
        <begin position="205"/>
        <end position="307"/>
    </location>
</feature>
<organism evidence="3 4">
    <name type="scientific">bacterium (Candidatus Blackallbacteria) CG17_big_fil_post_rev_8_21_14_2_50_48_46</name>
    <dbReference type="NCBI Taxonomy" id="2014261"/>
    <lineage>
        <taxon>Bacteria</taxon>
        <taxon>Candidatus Blackallbacteria</taxon>
    </lineage>
</organism>
<dbReference type="Gene3D" id="2.130.10.10">
    <property type="entry name" value="YVTN repeat-like/Quinoprotein amine dehydrogenase"/>
    <property type="match status" value="3"/>
</dbReference>
<dbReference type="PANTHER" id="PTHR43739">
    <property type="entry name" value="XYLOGLUCANASE (EUROFUNG)"/>
    <property type="match status" value="1"/>
</dbReference>
<name>A0A2M7FZG1_9BACT</name>
<evidence type="ECO:0000313" key="4">
    <source>
        <dbReference type="Proteomes" id="UP000231019"/>
    </source>
</evidence>
<dbReference type="GO" id="GO:0010411">
    <property type="term" value="P:xyloglucan metabolic process"/>
    <property type="evidence" value="ECO:0007669"/>
    <property type="project" value="TreeGrafter"/>
</dbReference>
<accession>A0A2M7FZG1</accession>
<dbReference type="InterPro" id="IPR031778">
    <property type="entry name" value="Sortilin_N"/>
</dbReference>
<dbReference type="PROSITE" id="PS51257">
    <property type="entry name" value="PROKAR_LIPOPROTEIN"/>
    <property type="match status" value="1"/>
</dbReference>
<evidence type="ECO:0000256" key="1">
    <source>
        <dbReference type="ARBA" id="ARBA00022737"/>
    </source>
</evidence>
<reference evidence="3 4" key="1">
    <citation type="submission" date="2017-09" db="EMBL/GenBank/DDBJ databases">
        <title>Depth-based differentiation of microbial function through sediment-hosted aquifers and enrichment of novel symbionts in the deep terrestrial subsurface.</title>
        <authorList>
            <person name="Probst A.J."/>
            <person name="Ladd B."/>
            <person name="Jarett J.K."/>
            <person name="Geller-Mcgrath D.E."/>
            <person name="Sieber C.M."/>
            <person name="Emerson J.B."/>
            <person name="Anantharaman K."/>
            <person name="Thomas B.C."/>
            <person name="Malmstrom R."/>
            <person name="Stieglmeier M."/>
            <person name="Klingl A."/>
            <person name="Woyke T."/>
            <person name="Ryan C.M."/>
            <person name="Banfield J.F."/>
        </authorList>
    </citation>
    <scope>NUCLEOTIDE SEQUENCE [LARGE SCALE GENOMIC DNA]</scope>
    <source>
        <strain evidence="3">CG17_big_fil_post_rev_8_21_14_2_50_48_46</strain>
    </source>
</reference>
<dbReference type="SUPFAM" id="SSF110296">
    <property type="entry name" value="Oligoxyloglucan reducing end-specific cellobiohydrolase"/>
    <property type="match status" value="2"/>
</dbReference>
<gene>
    <name evidence="3" type="ORF">COW36_21550</name>
</gene>
<keyword evidence="1" id="KW-0677">Repeat</keyword>
<dbReference type="EMBL" id="PFFQ01000059">
    <property type="protein sequence ID" value="PIW14625.1"/>
    <property type="molecule type" value="Genomic_DNA"/>
</dbReference>
<dbReference type="AlphaFoldDB" id="A0A2M7FZG1"/>
<dbReference type="Pfam" id="PF15902">
    <property type="entry name" value="Sortilin-Vps10"/>
    <property type="match status" value="1"/>
</dbReference>
<evidence type="ECO:0000259" key="2">
    <source>
        <dbReference type="Pfam" id="PF15902"/>
    </source>
</evidence>
<sequence length="720" mass="81248">MSGFRADFLFFGILLFVVGACQPLPVAKESSEQPIRVSQPSQTPPRVPVTVASPLVSSWQVQELKTVLRDEVRALAVNPKNPRHILFSTAQNCFVSRDGGLHWQKSVQWYHPSKQSHEAFFFSPENPEHVFWVGDTELDESKQGGSDWGLLPQEETQKTEISPLLLPVRWSSFVSELPIEQILASHGDPQIWYGIQAANSSQNGKLWKSQNAGKTWQEVQAGTSERRIIAFWLDPFKPDSLYLQTDQGIFLSSDQGANWELWNQQLGPAPKPHDPWVFDPLNAEHILVNAGGLIYESQDQGKTFKAWQNLPGKVMTSPQFVKEPAGGFFVGTDQGVFFWNGEVWEDRNGFIYREGFQFLAFYPDVEQQVVGVLNYSQLFSVDLNTQKLVLHDSNLGSAQVLKFSPDAPYTLYVGTSSGLWATQKLHPLRDFQYRLDTSVTPLPDSRNLTALTFLTFSDNQLLAALSGGYLSGGGPPVLSQYTPGDLILGDSNGQNWGLTGYIGNTDKPDQRIWTSNEFFVYGLWSWQDEQQTPLLLISQENCYPNLRFRSSPEHPVDMIYNVYFKELPMQYFDLRSFKMNLAGIQNFYRWCNAQADLRLRVVLPGSQKTWALTQNGQLFQGTVRPETWKKVGVVPGCEDPSKDISFSDKFLCQTLLLDPRDPNRLYAGNGKSVVMSSDGGWHWQELANFNAQVLSLVMSPRPPYRILAGTETGLYLLQES</sequence>
<dbReference type="InterPro" id="IPR052025">
    <property type="entry name" value="Xyloglucanase_GH74"/>
</dbReference>
<protein>
    <recommendedName>
        <fullName evidence="2">Sortilin N-terminal domain-containing protein</fullName>
    </recommendedName>
</protein>
<evidence type="ECO:0000313" key="3">
    <source>
        <dbReference type="EMBL" id="PIW14625.1"/>
    </source>
</evidence>